<name>A0A4R5BLS4_9PSEU</name>
<evidence type="ECO:0000256" key="1">
    <source>
        <dbReference type="SAM" id="MobiDB-lite"/>
    </source>
</evidence>
<comment type="caution">
    <text evidence="2">The sequence shown here is derived from an EMBL/GenBank/DDBJ whole genome shotgun (WGS) entry which is preliminary data.</text>
</comment>
<accession>A0A4R5BLS4</accession>
<reference evidence="2 3" key="1">
    <citation type="submission" date="2019-03" db="EMBL/GenBank/DDBJ databases">
        <title>Draft genome sequences of novel Actinobacteria.</title>
        <authorList>
            <person name="Sahin N."/>
            <person name="Ay H."/>
            <person name="Saygin H."/>
        </authorList>
    </citation>
    <scope>NUCLEOTIDE SEQUENCE [LARGE SCALE GENOMIC DNA]</scope>
    <source>
        <strain evidence="2 3">5K548</strain>
    </source>
</reference>
<feature type="region of interest" description="Disordered" evidence="1">
    <location>
        <begin position="1"/>
        <end position="22"/>
    </location>
</feature>
<protein>
    <submittedName>
        <fullName evidence="2">Uncharacterized protein</fullName>
    </submittedName>
</protein>
<dbReference type="RefSeq" id="WP_132683880.1">
    <property type="nucleotide sequence ID" value="NZ_SMLA01000021.1"/>
</dbReference>
<evidence type="ECO:0000313" key="3">
    <source>
        <dbReference type="Proteomes" id="UP000294723"/>
    </source>
</evidence>
<proteinExistence type="predicted"/>
<keyword evidence="3" id="KW-1185">Reference proteome</keyword>
<evidence type="ECO:0000313" key="2">
    <source>
        <dbReference type="EMBL" id="TDD87728.1"/>
    </source>
</evidence>
<gene>
    <name evidence="2" type="ORF">E1202_15635</name>
</gene>
<sequence length="97" mass="9996">MLASARRLGARNPAQPASGPAGLTGVLGIAREHNGIDLTDSVSLIRLYAGEQVAEKASAAVGGCFDRDGPAVAVLGRRFGSLSAYRRGGHGRIRARV</sequence>
<dbReference type="Proteomes" id="UP000294723">
    <property type="component" value="Unassembled WGS sequence"/>
</dbReference>
<dbReference type="EMBL" id="SMLA01000021">
    <property type="protein sequence ID" value="TDD87728.1"/>
    <property type="molecule type" value="Genomic_DNA"/>
</dbReference>
<dbReference type="AlphaFoldDB" id="A0A4R5BLS4"/>
<organism evidence="2 3">
    <name type="scientific">Saccharopolyspora karakumensis</name>
    <dbReference type="NCBI Taxonomy" id="2530386"/>
    <lineage>
        <taxon>Bacteria</taxon>
        <taxon>Bacillati</taxon>
        <taxon>Actinomycetota</taxon>
        <taxon>Actinomycetes</taxon>
        <taxon>Pseudonocardiales</taxon>
        <taxon>Pseudonocardiaceae</taxon>
        <taxon>Saccharopolyspora</taxon>
    </lineage>
</organism>